<proteinExistence type="predicted"/>
<dbReference type="Pfam" id="PF05402">
    <property type="entry name" value="PqqD"/>
    <property type="match status" value="1"/>
</dbReference>
<reference evidence="2" key="1">
    <citation type="journal article" date="2020" name="bioRxiv">
        <title>A rank-normalized archaeal taxonomy based on genome phylogeny resolves widespread incomplete and uneven classifications.</title>
        <authorList>
            <person name="Rinke C."/>
            <person name="Chuvochina M."/>
            <person name="Mussig A.J."/>
            <person name="Chaumeil P.-A."/>
            <person name="Waite D.W."/>
            <person name="Whitman W.B."/>
            <person name="Parks D.H."/>
            <person name="Hugenholtz P."/>
        </authorList>
    </citation>
    <scope>NUCLEOTIDE SEQUENCE [LARGE SCALE GENOMIC DNA]</scope>
</reference>
<evidence type="ECO:0000313" key="1">
    <source>
        <dbReference type="EMBL" id="HII84295.1"/>
    </source>
</evidence>
<evidence type="ECO:0000313" key="2">
    <source>
        <dbReference type="Proteomes" id="UP000586031"/>
    </source>
</evidence>
<gene>
    <name evidence="1" type="ORF">HA271_05550</name>
</gene>
<sequence>MTKLSRSSKIVVSKDVVSCDLGGETAMLDMKEGIYYGLNEMGTIIWEYIQEPITLQEIVDKILVEYEVDEETCFRDLVELVEEMSKNGLVKIS</sequence>
<protein>
    <submittedName>
        <fullName evidence="1">PqqD family protein</fullName>
    </submittedName>
</protein>
<comment type="caution">
    <text evidence="1">The sequence shown here is derived from an EMBL/GenBank/DDBJ whole genome shotgun (WGS) entry which is preliminary data.</text>
</comment>
<dbReference type="InterPro" id="IPR008792">
    <property type="entry name" value="PQQD"/>
</dbReference>
<dbReference type="AlphaFoldDB" id="A0A7J4TIN2"/>
<accession>A0A7J4TIN2</accession>
<dbReference type="Gene3D" id="1.10.10.1150">
    <property type="entry name" value="Coenzyme PQQ synthesis protein D (PqqD)"/>
    <property type="match status" value="1"/>
</dbReference>
<dbReference type="Proteomes" id="UP000586031">
    <property type="component" value="Unassembled WGS sequence"/>
</dbReference>
<name>A0A7J4TIN2_9EURY</name>
<dbReference type="EMBL" id="DUHE01000154">
    <property type="protein sequence ID" value="HII84295.1"/>
    <property type="molecule type" value="Genomic_DNA"/>
</dbReference>
<organism evidence="1 2">
    <name type="scientific">Methanobacterium subterraneum</name>
    <dbReference type="NCBI Taxonomy" id="59277"/>
    <lineage>
        <taxon>Archaea</taxon>
        <taxon>Methanobacteriati</taxon>
        <taxon>Methanobacteriota</taxon>
        <taxon>Methanomada group</taxon>
        <taxon>Methanobacteria</taxon>
        <taxon>Methanobacteriales</taxon>
        <taxon>Methanobacteriaceae</taxon>
        <taxon>Methanobacterium</taxon>
    </lineage>
</organism>
<dbReference type="InterPro" id="IPR041881">
    <property type="entry name" value="PqqD_sf"/>
</dbReference>